<protein>
    <submittedName>
        <fullName evidence="1">Uncharacterized protein</fullName>
    </submittedName>
</protein>
<sequence>MWRLNPSWYDIYQFIFLCCGRKYQYKKQAIAEPTIGVMVCDCEKHHIILKAIRTDGSGYISLSPQFTESRLLGTSYGEKKPIY</sequence>
<dbReference type="Proteomes" id="UP000203433">
    <property type="component" value="Segment"/>
</dbReference>
<accession>A0A0R7EZ07</accession>
<reference evidence="1 2" key="1">
    <citation type="journal article" date="2015" name="J. Virol.">
        <title>A betabaculovirus-encoded gp64 homolog is a functional envelope fusion protein.</title>
        <authorList>
            <person name="Ardisson-Araujo D.M."/>
            <person name="Melo F.L."/>
            <person name="Clem R.J."/>
            <person name="Wolff J.L."/>
            <person name="Ribeiro B.M."/>
        </authorList>
    </citation>
    <scope>NUCLEOTIDE SEQUENCE [LARGE SCALE GENOMIC DNA]</scope>
    <source>
        <strain evidence="1 2">Parana-2009</strain>
    </source>
</reference>
<proteinExistence type="predicted"/>
<dbReference type="GeneID" id="26374022"/>
<evidence type="ECO:0000313" key="1">
    <source>
        <dbReference type="EMBL" id="AKN80816.1"/>
    </source>
</evidence>
<dbReference type="RefSeq" id="YP_009182305.1">
    <property type="nucleotide sequence ID" value="NC_028491.1"/>
</dbReference>
<dbReference type="EMBL" id="KP296186">
    <property type="protein sequence ID" value="AKN80816.1"/>
    <property type="molecule type" value="Genomic_DNA"/>
</dbReference>
<evidence type="ECO:0000313" key="2">
    <source>
        <dbReference type="Proteomes" id="UP000203433"/>
    </source>
</evidence>
<organism evidence="1 2">
    <name type="scientific">Diatraea saccharalis granulovirus</name>
    <dbReference type="NCBI Taxonomy" id="1675862"/>
    <lineage>
        <taxon>Viruses</taxon>
        <taxon>Viruses incertae sedis</taxon>
        <taxon>Naldaviricetes</taxon>
        <taxon>Lefavirales</taxon>
        <taxon>Baculoviridae</taxon>
        <taxon>Betabaculovirus</taxon>
        <taxon>Betabaculovirus disaccharalis</taxon>
    </lineage>
</organism>
<gene>
    <name evidence="1" type="primary">ORF-107</name>
</gene>
<keyword evidence="2" id="KW-1185">Reference proteome</keyword>
<name>A0A0R7EZ07_9BBAC</name>
<dbReference type="KEGG" id="vg:26374022"/>